<dbReference type="RefSeq" id="WP_180280956.1">
    <property type="nucleotide sequence ID" value="NZ_JABFDB010000002.1"/>
</dbReference>
<sequence length="181" mass="19348">MLLSADRSALLVVDIQERLAPAIPARDRVVRNTRTLLRAAVELGVPVLATEHYPKGIGHTVPEVAELLPAGCVVEKIAFAAGEESGFVERLDALGRDQIVIAGMEAHVCVMQTALSLHGRSGRSAFFVADAAASRDPVNAELAAVRLRAGGVGVVSTEMVVFEWLHHGNTPAFRTLLELIR</sequence>
<dbReference type="PANTHER" id="PTHR14119:SF3">
    <property type="entry name" value="ISOCHORISMATASE DOMAIN-CONTAINING PROTEIN 2"/>
    <property type="match status" value="1"/>
</dbReference>
<dbReference type="InterPro" id="IPR036380">
    <property type="entry name" value="Isochorismatase-like_sf"/>
</dbReference>
<dbReference type="InterPro" id="IPR050993">
    <property type="entry name" value="Isochorismatase_domain"/>
</dbReference>
<dbReference type="Pfam" id="PF00857">
    <property type="entry name" value="Isochorismatase"/>
    <property type="match status" value="1"/>
</dbReference>
<dbReference type="PANTHER" id="PTHR14119">
    <property type="entry name" value="HYDROLASE"/>
    <property type="match status" value="1"/>
</dbReference>
<gene>
    <name evidence="2" type="ORF">HND93_05615</name>
</gene>
<proteinExistence type="predicted"/>
<dbReference type="SUPFAM" id="SSF52499">
    <property type="entry name" value="Isochorismatase-like hydrolases"/>
    <property type="match status" value="1"/>
</dbReference>
<evidence type="ECO:0000313" key="2">
    <source>
        <dbReference type="EMBL" id="NYZ19182.1"/>
    </source>
</evidence>
<dbReference type="Proteomes" id="UP000584642">
    <property type="component" value="Unassembled WGS sequence"/>
</dbReference>
<feature type="domain" description="Isochorismatase-like" evidence="1">
    <location>
        <begin position="8"/>
        <end position="158"/>
    </location>
</feature>
<comment type="caution">
    <text evidence="2">The sequence shown here is derived from an EMBL/GenBank/DDBJ whole genome shotgun (WGS) entry which is preliminary data.</text>
</comment>
<accession>A0ABX2T519</accession>
<organism evidence="2 3">
    <name type="scientific">Azospirillum oleiclasticum</name>
    <dbReference type="NCBI Taxonomy" id="2735135"/>
    <lineage>
        <taxon>Bacteria</taxon>
        <taxon>Pseudomonadati</taxon>
        <taxon>Pseudomonadota</taxon>
        <taxon>Alphaproteobacteria</taxon>
        <taxon>Rhodospirillales</taxon>
        <taxon>Azospirillaceae</taxon>
        <taxon>Azospirillum</taxon>
    </lineage>
</organism>
<protein>
    <submittedName>
        <fullName evidence="2">Isochorismatase family protein</fullName>
    </submittedName>
</protein>
<evidence type="ECO:0000259" key="1">
    <source>
        <dbReference type="Pfam" id="PF00857"/>
    </source>
</evidence>
<dbReference type="Gene3D" id="3.40.50.850">
    <property type="entry name" value="Isochorismatase-like"/>
    <property type="match status" value="1"/>
</dbReference>
<dbReference type="InterPro" id="IPR000868">
    <property type="entry name" value="Isochorismatase-like_dom"/>
</dbReference>
<dbReference type="EMBL" id="JABFDB010000002">
    <property type="protein sequence ID" value="NYZ19182.1"/>
    <property type="molecule type" value="Genomic_DNA"/>
</dbReference>
<name>A0ABX2T519_9PROT</name>
<reference evidence="2 3" key="1">
    <citation type="submission" date="2020-05" db="EMBL/GenBank/DDBJ databases">
        <title>Azospirillum oleiclasticum sp. nov, a nitrogen-fixing and heavy crude oil-emulsifying bacterium isolated from the crude oil of Yumen Oilfield.</title>
        <authorList>
            <person name="Wu D."/>
            <person name="Cai M."/>
            <person name="Zhang X."/>
        </authorList>
    </citation>
    <scope>NUCLEOTIDE SEQUENCE [LARGE SCALE GENOMIC DNA]</scope>
    <source>
        <strain evidence="2 3">ROY-1-1-2</strain>
    </source>
</reference>
<evidence type="ECO:0000313" key="3">
    <source>
        <dbReference type="Proteomes" id="UP000584642"/>
    </source>
</evidence>
<keyword evidence="3" id="KW-1185">Reference proteome</keyword>